<accession>A0ABV7DBU4</accession>
<dbReference type="NCBIfam" id="TIGR02681">
    <property type="entry name" value="phage_pRha"/>
    <property type="match status" value="1"/>
</dbReference>
<dbReference type="EMBL" id="JBHRSP010000006">
    <property type="protein sequence ID" value="MFC3072374.1"/>
    <property type="molecule type" value="Genomic_DNA"/>
</dbReference>
<dbReference type="Pfam" id="PF09669">
    <property type="entry name" value="Phage_pRha"/>
    <property type="match status" value="1"/>
</dbReference>
<dbReference type="InterPro" id="IPR014054">
    <property type="entry name" value="Phage_regulatory_Rha"/>
</dbReference>
<organism evidence="1 2">
    <name type="scientific">Shinella pollutisoli</name>
    <dbReference type="NCBI Taxonomy" id="2250594"/>
    <lineage>
        <taxon>Bacteria</taxon>
        <taxon>Pseudomonadati</taxon>
        <taxon>Pseudomonadota</taxon>
        <taxon>Alphaproteobacteria</taxon>
        <taxon>Hyphomicrobiales</taxon>
        <taxon>Rhizobiaceae</taxon>
        <taxon>Shinella</taxon>
    </lineage>
</organism>
<reference evidence="2" key="1">
    <citation type="journal article" date="2019" name="Int. J. Syst. Evol. Microbiol.">
        <title>The Global Catalogue of Microorganisms (GCM) 10K type strain sequencing project: providing services to taxonomists for standard genome sequencing and annotation.</title>
        <authorList>
            <consortium name="The Broad Institute Genomics Platform"/>
            <consortium name="The Broad Institute Genome Sequencing Center for Infectious Disease"/>
            <person name="Wu L."/>
            <person name="Ma J."/>
        </authorList>
    </citation>
    <scope>NUCLEOTIDE SEQUENCE [LARGE SCALE GENOMIC DNA]</scope>
    <source>
        <strain evidence="2">KCTC 52677</strain>
    </source>
</reference>
<protein>
    <submittedName>
        <fullName evidence="1">Rha family transcriptional regulator</fullName>
    </submittedName>
</protein>
<dbReference type="Proteomes" id="UP001595377">
    <property type="component" value="Unassembled WGS sequence"/>
</dbReference>
<evidence type="ECO:0000313" key="1">
    <source>
        <dbReference type="EMBL" id="MFC3072374.1"/>
    </source>
</evidence>
<sequence length="240" mass="27274">MTNPCLEAVTNELDNASVPYRIEHGGKHIRVLYGEDYQHLHVVAATPSDWRAPLNDRAQIRRDMAKHGFVAANDDSGAPEGALISLTDGKPCCFSYDLADRFRKAHKNVLRDIDKIRSECGAEFDRLNFEPIDYLDAKGRKQRAYRLTRDGFSLVVMGFTGSEATTWKIKYIDAFNAMEDELRRLSVVDHSDEIKAIREEVDAAVTLMLEASAPAVRHKKPPFIRPSIIRRQKQMMRARS</sequence>
<evidence type="ECO:0000313" key="2">
    <source>
        <dbReference type="Proteomes" id="UP001595377"/>
    </source>
</evidence>
<dbReference type="RefSeq" id="WP_257317898.1">
    <property type="nucleotide sequence ID" value="NZ_JANFDG010000035.1"/>
</dbReference>
<proteinExistence type="predicted"/>
<gene>
    <name evidence="1" type="ORF">ACFOHH_04570</name>
</gene>
<keyword evidence="2" id="KW-1185">Reference proteome</keyword>
<comment type="caution">
    <text evidence="1">The sequence shown here is derived from an EMBL/GenBank/DDBJ whole genome shotgun (WGS) entry which is preliminary data.</text>
</comment>
<name>A0ABV7DBU4_9HYPH</name>